<dbReference type="PANTHER" id="PTHR38478:SF1">
    <property type="entry name" value="ZINC DEPENDENT METALLOPROTEASE DOMAIN LIPOPROTEIN"/>
    <property type="match status" value="1"/>
</dbReference>
<protein>
    <recommendedName>
        <fullName evidence="7">Zinc-dependent metalloprotease</fullName>
    </recommendedName>
</protein>
<dbReference type="OrthoDB" id="9776599at2"/>
<feature type="chain" id="PRO_5017017554" description="Zinc-dependent metalloprotease" evidence="1">
    <location>
        <begin position="21"/>
        <end position="848"/>
    </location>
</feature>
<dbReference type="GO" id="GO:0008237">
    <property type="term" value="F:metallopeptidase activity"/>
    <property type="evidence" value="ECO:0007669"/>
    <property type="project" value="InterPro"/>
</dbReference>
<evidence type="ECO:0000259" key="3">
    <source>
        <dbReference type="Pfam" id="PF17148"/>
    </source>
</evidence>
<dbReference type="InterPro" id="IPR033428">
    <property type="entry name" value="DUF5118"/>
</dbReference>
<evidence type="ECO:0000256" key="1">
    <source>
        <dbReference type="SAM" id="SignalP"/>
    </source>
</evidence>
<feature type="domain" description="DUF5117" evidence="3">
    <location>
        <begin position="110"/>
        <end position="305"/>
    </location>
</feature>
<evidence type="ECO:0008006" key="7">
    <source>
        <dbReference type="Google" id="ProtNLM"/>
    </source>
</evidence>
<dbReference type="CDD" id="cd04276">
    <property type="entry name" value="ZnMc_MMP_like_2"/>
    <property type="match status" value="1"/>
</dbReference>
<name>A0A366L238_9SPHI</name>
<organism evidence="5 6">
    <name type="scientific">Pedobacter miscanthi</name>
    <dbReference type="NCBI Taxonomy" id="2259170"/>
    <lineage>
        <taxon>Bacteria</taxon>
        <taxon>Pseudomonadati</taxon>
        <taxon>Bacteroidota</taxon>
        <taxon>Sphingobacteriia</taxon>
        <taxon>Sphingobacteriales</taxon>
        <taxon>Sphingobacteriaceae</taxon>
        <taxon>Pedobacter</taxon>
    </lineage>
</organism>
<proteinExistence type="predicted"/>
<dbReference type="Proteomes" id="UP000252081">
    <property type="component" value="Unassembled WGS sequence"/>
</dbReference>
<dbReference type="Pfam" id="PF17148">
    <property type="entry name" value="DUF5117"/>
    <property type="match status" value="1"/>
</dbReference>
<dbReference type="Pfam" id="PF16313">
    <property type="entry name" value="DUF4953"/>
    <property type="match status" value="1"/>
</dbReference>
<gene>
    <name evidence="5" type="ORF">DRW42_09860</name>
</gene>
<dbReference type="PANTHER" id="PTHR38478">
    <property type="entry name" value="PEPTIDASE M1A AND M12B"/>
    <property type="match status" value="1"/>
</dbReference>
<dbReference type="InterPro" id="IPR033413">
    <property type="entry name" value="DUF5117"/>
</dbReference>
<dbReference type="RefSeq" id="WP_113948655.1">
    <property type="nucleotide sequence ID" value="NZ_QNQU01000007.1"/>
</dbReference>
<dbReference type="SUPFAM" id="SSF55486">
    <property type="entry name" value="Metalloproteases ('zincins'), catalytic domain"/>
    <property type="match status" value="1"/>
</dbReference>
<accession>A0A366L238</accession>
<evidence type="ECO:0000259" key="4">
    <source>
        <dbReference type="Pfam" id="PF17162"/>
    </source>
</evidence>
<sequence>MLKFKIVILAFLGLPFASIAQRTSSKPVISTIVAPVQQVKKEDSLGAVKPYKQVITEKTKTTSGMFKVHQIGQRYYFEIPDSILNRDLLVVNRISKSAAGPRPQMIGYAGDEIAENVINFAKGPNERIFLKLISFNERSADTTGNGMYRSVINSNLRPIVASFAVKAFGGDSSGVKTSVIDVTDYLNTENEIFYFNVGIKTLLGVGALQPDKSYITSVNAYPLNVEVRTVRTYSRGAIAGQPQLSTLPVTYELNSSIVMLPKVPMKARFADGRVGYFGQGYIDFDADPQGVKQSVMMVRWRLEPKNEDIEKYKQGELVEPKKPIVYYIDPATPKKWVPYLIAGVNDWQKAFERAGFKNAIIALPAPTGDSTWNMDDARHNVIVYKPSSIANASGPNVHDPRSGEIIESHINWYHNIMQLVRNWYMVQAGATDPKARKMKFDDQLMGQLIRFVSSHEVGHTLGLLHNFGASSTVPVEKLRNKVWVEANGHTPSIMDYARFNYVAQPEDNIGEKGLFPRIGDYDKWAIQFGYQWMPQFKTAEEEGVFLNKQIIDSLGKNKRLYFGNEQEYTDPRSQSEDLGDNAMLASTYGIKNLKRIIPQLRTWTAEPGEGYGNLKAIYQEVFKQFQTYLGHVTRNIGGIYVTPKSIEQEGPVFENVSYSKQKEAMRFLTDNVFITPNWILDQDIMSRTGTNGVMWINVFQSQVLNRLQGSDILGKLLVAETNKTWKNYTASEFLSDLKAGVWGELFTHQPIDIYRRNLQKTYILNALKAFVATTEIVVTAQGSGPLAYANPDPTRTDVSSMVRAHLIELKKDILKAIPLSKGITKAHLQDILVRINNGIAGKDSLPGK</sequence>
<dbReference type="Gene3D" id="3.40.390.10">
    <property type="entry name" value="Collagenase (Catalytic Domain)"/>
    <property type="match status" value="1"/>
</dbReference>
<feature type="domain" description="DUF5118" evidence="4">
    <location>
        <begin position="49"/>
        <end position="96"/>
    </location>
</feature>
<reference evidence="5 6" key="1">
    <citation type="submission" date="2018-07" db="EMBL/GenBank/DDBJ databases">
        <title>A draft genome of a endophytic bacteria, a new species of Pedobacter.</title>
        <authorList>
            <person name="Zhang Z.D."/>
            <person name="Chen Z.J."/>
        </authorList>
    </citation>
    <scope>NUCLEOTIDE SEQUENCE [LARGE SCALE GENOMIC DNA]</scope>
    <source>
        <strain evidence="5 6">RS10</strain>
    </source>
</reference>
<evidence type="ECO:0000313" key="6">
    <source>
        <dbReference type="Proteomes" id="UP000252081"/>
    </source>
</evidence>
<evidence type="ECO:0000313" key="5">
    <source>
        <dbReference type="EMBL" id="RBQ07896.1"/>
    </source>
</evidence>
<evidence type="ECO:0000259" key="2">
    <source>
        <dbReference type="Pfam" id="PF16313"/>
    </source>
</evidence>
<dbReference type="InterPro" id="IPR024079">
    <property type="entry name" value="MetalloPept_cat_dom_sf"/>
</dbReference>
<dbReference type="AlphaFoldDB" id="A0A366L238"/>
<feature type="signal peptide" evidence="1">
    <location>
        <begin position="1"/>
        <end position="20"/>
    </location>
</feature>
<dbReference type="Pfam" id="PF17162">
    <property type="entry name" value="DUF5118"/>
    <property type="match status" value="1"/>
</dbReference>
<comment type="caution">
    <text evidence="5">The sequence shown here is derived from an EMBL/GenBank/DDBJ whole genome shotgun (WGS) entry which is preliminary data.</text>
</comment>
<keyword evidence="1" id="KW-0732">Signal</keyword>
<keyword evidence="6" id="KW-1185">Reference proteome</keyword>
<dbReference type="InterPro" id="IPR034032">
    <property type="entry name" value="Zn_MMP-like_bac"/>
</dbReference>
<feature type="domain" description="EcxA zinc-binding" evidence="2">
    <location>
        <begin position="437"/>
        <end position="745"/>
    </location>
</feature>
<dbReference type="InterPro" id="IPR032534">
    <property type="entry name" value="EcxA_zinc-bd"/>
</dbReference>
<dbReference type="EMBL" id="QNQU01000007">
    <property type="protein sequence ID" value="RBQ07896.1"/>
    <property type="molecule type" value="Genomic_DNA"/>
</dbReference>